<feature type="chain" id="PRO_5022102086" description="SET domain-containing protein" evidence="1">
    <location>
        <begin position="28"/>
        <end position="312"/>
    </location>
</feature>
<dbReference type="InterPro" id="IPR051760">
    <property type="entry name" value="KMT5A"/>
</dbReference>
<dbReference type="InterPro" id="IPR046341">
    <property type="entry name" value="SET_dom_sf"/>
</dbReference>
<feature type="non-terminal residue" evidence="3">
    <location>
        <position position="312"/>
    </location>
</feature>
<dbReference type="Pfam" id="PF00856">
    <property type="entry name" value="SET"/>
    <property type="match status" value="1"/>
</dbReference>
<dbReference type="GO" id="GO:0005700">
    <property type="term" value="C:polytene chromosome"/>
    <property type="evidence" value="ECO:0007669"/>
    <property type="project" value="TreeGrafter"/>
</dbReference>
<dbReference type="STRING" id="623744.A0A553MKQ2"/>
<evidence type="ECO:0000259" key="2">
    <source>
        <dbReference type="Pfam" id="PF00856"/>
    </source>
</evidence>
<reference evidence="3 4" key="1">
    <citation type="journal article" date="2019" name="Sci. Data">
        <title>Hybrid genome assembly and annotation of Danionella translucida.</title>
        <authorList>
            <person name="Kadobianskyi M."/>
            <person name="Schulze L."/>
            <person name="Schuelke M."/>
            <person name="Judkewitz B."/>
        </authorList>
    </citation>
    <scope>NUCLEOTIDE SEQUENCE [LARGE SCALE GENOMIC DNA]</scope>
    <source>
        <strain evidence="3 4">Bolton</strain>
    </source>
</reference>
<evidence type="ECO:0000256" key="1">
    <source>
        <dbReference type="SAM" id="SignalP"/>
    </source>
</evidence>
<keyword evidence="4" id="KW-1185">Reference proteome</keyword>
<dbReference type="InterPro" id="IPR001214">
    <property type="entry name" value="SET_dom"/>
</dbReference>
<sequence length="312" mass="34871">MSVTKFGFVCVKCVCSILLLEVQNCNCSDTHDWKSVQFCPMRTPHGGRAQEKLGADKVRIVSAVGTTVRKTPCRRWGRRFGRLRVGGGDDGSENSVSAVGTTDRKTPCRLWGRRFGRLRVGGSAGICWVYGNNWEEIWIETQNKPNFLEHLPSLLLNFNGRGVFAAQPIDPGAFVLEYRGKLISAEECQSRLYTERESTFLFEFQWQNHQWCIFFNLTTAKIVGTEEFPAARVESSTALIEEISRDQDGSIQVGTEEFPAARVESSTALIEEISRDQDGSIQVGTEEFPAARVESSTALIEEISRDQDGSIQ</sequence>
<gene>
    <name evidence="3" type="ORF">DNTS_018835</name>
</gene>
<accession>A0A553MKQ2</accession>
<dbReference type="PANTHER" id="PTHR46167">
    <property type="entry name" value="N-LYSINE METHYLTRANSFERASE KMT5A"/>
    <property type="match status" value="1"/>
</dbReference>
<dbReference type="Proteomes" id="UP000316079">
    <property type="component" value="Unassembled WGS sequence"/>
</dbReference>
<dbReference type="OrthoDB" id="16287at2759"/>
<feature type="domain" description="SET" evidence="2">
    <location>
        <begin position="160"/>
        <end position="213"/>
    </location>
</feature>
<dbReference type="GO" id="GO:0042799">
    <property type="term" value="F:histone H4K20 methyltransferase activity"/>
    <property type="evidence" value="ECO:0007669"/>
    <property type="project" value="TreeGrafter"/>
</dbReference>
<evidence type="ECO:0000313" key="3">
    <source>
        <dbReference type="EMBL" id="TRY53753.1"/>
    </source>
</evidence>
<dbReference type="Gene3D" id="2.170.270.10">
    <property type="entry name" value="SET domain"/>
    <property type="match status" value="1"/>
</dbReference>
<dbReference type="SUPFAM" id="SSF82199">
    <property type="entry name" value="SET domain"/>
    <property type="match status" value="1"/>
</dbReference>
<dbReference type="AlphaFoldDB" id="A0A553MKQ2"/>
<organism evidence="3 4">
    <name type="scientific">Danionella cerebrum</name>
    <dbReference type="NCBI Taxonomy" id="2873325"/>
    <lineage>
        <taxon>Eukaryota</taxon>
        <taxon>Metazoa</taxon>
        <taxon>Chordata</taxon>
        <taxon>Craniata</taxon>
        <taxon>Vertebrata</taxon>
        <taxon>Euteleostomi</taxon>
        <taxon>Actinopterygii</taxon>
        <taxon>Neopterygii</taxon>
        <taxon>Teleostei</taxon>
        <taxon>Ostariophysi</taxon>
        <taxon>Cypriniformes</taxon>
        <taxon>Danionidae</taxon>
        <taxon>Danioninae</taxon>
        <taxon>Danionella</taxon>
    </lineage>
</organism>
<keyword evidence="1" id="KW-0732">Signal</keyword>
<evidence type="ECO:0000313" key="4">
    <source>
        <dbReference type="Proteomes" id="UP000316079"/>
    </source>
</evidence>
<protein>
    <recommendedName>
        <fullName evidence="2">SET domain-containing protein</fullName>
    </recommendedName>
</protein>
<proteinExistence type="predicted"/>
<dbReference type="PANTHER" id="PTHR46167:SF1">
    <property type="entry name" value="N-LYSINE METHYLTRANSFERASE KMT5A"/>
    <property type="match status" value="1"/>
</dbReference>
<dbReference type="GO" id="GO:0043516">
    <property type="term" value="P:regulation of DNA damage response, signal transduction by p53 class mediator"/>
    <property type="evidence" value="ECO:0007669"/>
    <property type="project" value="TreeGrafter"/>
</dbReference>
<feature type="signal peptide" evidence="1">
    <location>
        <begin position="1"/>
        <end position="27"/>
    </location>
</feature>
<dbReference type="EMBL" id="SRMA01027451">
    <property type="protein sequence ID" value="TRY53753.1"/>
    <property type="molecule type" value="Genomic_DNA"/>
</dbReference>
<comment type="caution">
    <text evidence="3">The sequence shown here is derived from an EMBL/GenBank/DDBJ whole genome shotgun (WGS) entry which is preliminary data.</text>
</comment>
<dbReference type="GO" id="GO:0006357">
    <property type="term" value="P:regulation of transcription by RNA polymerase II"/>
    <property type="evidence" value="ECO:0007669"/>
    <property type="project" value="TreeGrafter"/>
</dbReference>
<dbReference type="GO" id="GO:0005634">
    <property type="term" value="C:nucleus"/>
    <property type="evidence" value="ECO:0007669"/>
    <property type="project" value="TreeGrafter"/>
</dbReference>
<name>A0A553MKQ2_9TELE</name>